<proteinExistence type="predicted"/>
<organism evidence="1 2">
    <name type="scientific">Quillaja saponaria</name>
    <name type="common">Soap bark tree</name>
    <dbReference type="NCBI Taxonomy" id="32244"/>
    <lineage>
        <taxon>Eukaryota</taxon>
        <taxon>Viridiplantae</taxon>
        <taxon>Streptophyta</taxon>
        <taxon>Embryophyta</taxon>
        <taxon>Tracheophyta</taxon>
        <taxon>Spermatophyta</taxon>
        <taxon>Magnoliopsida</taxon>
        <taxon>eudicotyledons</taxon>
        <taxon>Gunneridae</taxon>
        <taxon>Pentapetalae</taxon>
        <taxon>rosids</taxon>
        <taxon>fabids</taxon>
        <taxon>Fabales</taxon>
        <taxon>Quillajaceae</taxon>
        <taxon>Quillaja</taxon>
    </lineage>
</organism>
<dbReference type="KEGG" id="qsa:O6P43_029365"/>
<dbReference type="Proteomes" id="UP001163823">
    <property type="component" value="Chromosome 12"/>
</dbReference>
<dbReference type="AlphaFoldDB" id="A0AAD7KZS6"/>
<gene>
    <name evidence="1" type="ORF">O6P43_029365</name>
</gene>
<reference evidence="1" key="1">
    <citation type="journal article" date="2023" name="Science">
        <title>Elucidation of the pathway for biosynthesis of saponin adjuvants from the soapbark tree.</title>
        <authorList>
            <person name="Reed J."/>
            <person name="Orme A."/>
            <person name="El-Demerdash A."/>
            <person name="Owen C."/>
            <person name="Martin L.B.B."/>
            <person name="Misra R.C."/>
            <person name="Kikuchi S."/>
            <person name="Rejzek M."/>
            <person name="Martin A.C."/>
            <person name="Harkess A."/>
            <person name="Leebens-Mack J."/>
            <person name="Louveau T."/>
            <person name="Stephenson M.J."/>
            <person name="Osbourn A."/>
        </authorList>
    </citation>
    <scope>NUCLEOTIDE SEQUENCE</scope>
    <source>
        <strain evidence="1">S10</strain>
    </source>
</reference>
<protein>
    <submittedName>
        <fullName evidence="1">Retrovirus-related Pol polyprotein from transposon TNT 1-94</fullName>
    </submittedName>
</protein>
<sequence>MSKPSTFTSVFSGSLAITTTNIVQSANSFEDSPSKDKPINVSLSATKYDKFLQYQATQQSSYGNSVVCLSQTPSDTWILDSSAFDHISGNPKLFSSISNPSSLSIVTTVNGSITIAKGPTYMTNDWHMA</sequence>
<evidence type="ECO:0000313" key="1">
    <source>
        <dbReference type="EMBL" id="KAJ7948964.1"/>
    </source>
</evidence>
<dbReference type="EMBL" id="JARAOO010000012">
    <property type="protein sequence ID" value="KAJ7948964.1"/>
    <property type="molecule type" value="Genomic_DNA"/>
</dbReference>
<name>A0AAD7KZS6_QUISA</name>
<evidence type="ECO:0000313" key="2">
    <source>
        <dbReference type="Proteomes" id="UP001163823"/>
    </source>
</evidence>
<comment type="caution">
    <text evidence="1">The sequence shown here is derived from an EMBL/GenBank/DDBJ whole genome shotgun (WGS) entry which is preliminary data.</text>
</comment>
<accession>A0AAD7KZS6</accession>
<keyword evidence="2" id="KW-1185">Reference proteome</keyword>